<evidence type="ECO:0000256" key="2">
    <source>
        <dbReference type="ARBA" id="ARBA00004370"/>
    </source>
</evidence>
<evidence type="ECO:0000313" key="11">
    <source>
        <dbReference type="EMBL" id="GGC92384.1"/>
    </source>
</evidence>
<keyword evidence="6 9" id="KW-0472">Membrane</keyword>
<keyword evidence="11" id="KW-0282">Flagellum</keyword>
<dbReference type="GO" id="GO:0009427">
    <property type="term" value="C:bacterial-type flagellum basal body, distal rod, L ring"/>
    <property type="evidence" value="ECO:0007669"/>
    <property type="project" value="InterPro"/>
</dbReference>
<dbReference type="Pfam" id="PF02107">
    <property type="entry name" value="FlgH"/>
    <property type="match status" value="1"/>
</dbReference>
<comment type="subcellular location">
    <subcellularLocation>
        <location evidence="9">Cell outer membrane</location>
        <topology evidence="9">Lipid-anchor</topology>
    </subcellularLocation>
    <subcellularLocation>
        <location evidence="9">Bacterial flagellum basal body</location>
    </subcellularLocation>
    <subcellularLocation>
        <location evidence="2">Membrane</location>
    </subcellularLocation>
</comment>
<evidence type="ECO:0000256" key="9">
    <source>
        <dbReference type="HAMAP-Rule" id="MF_00415"/>
    </source>
</evidence>
<dbReference type="Proteomes" id="UP000637423">
    <property type="component" value="Unassembled WGS sequence"/>
</dbReference>
<gene>
    <name evidence="9 11" type="primary">flgH</name>
    <name evidence="11" type="ORF">GCM10011396_44580</name>
</gene>
<keyword evidence="11" id="KW-0966">Cell projection</keyword>
<keyword evidence="11" id="KW-0969">Cilium</keyword>
<comment type="similarity">
    <text evidence="3 9">Belongs to the FlgH family.</text>
</comment>
<dbReference type="AlphaFoldDB" id="A0A916UXC9"/>
<proteinExistence type="inferred from homology"/>
<reference evidence="11" key="2">
    <citation type="submission" date="2020-09" db="EMBL/GenBank/DDBJ databases">
        <authorList>
            <person name="Sun Q."/>
            <person name="Zhou Y."/>
        </authorList>
    </citation>
    <scope>NUCLEOTIDE SEQUENCE</scope>
    <source>
        <strain evidence="11">CGMCC 1.10998</strain>
    </source>
</reference>
<evidence type="ECO:0000313" key="12">
    <source>
        <dbReference type="Proteomes" id="UP000637423"/>
    </source>
</evidence>
<evidence type="ECO:0000256" key="7">
    <source>
        <dbReference type="ARBA" id="ARBA00023143"/>
    </source>
</evidence>
<evidence type="ECO:0000256" key="1">
    <source>
        <dbReference type="ARBA" id="ARBA00002591"/>
    </source>
</evidence>
<evidence type="ECO:0000256" key="10">
    <source>
        <dbReference type="SAM" id="SignalP"/>
    </source>
</evidence>
<keyword evidence="7 9" id="KW-0975">Bacterial flagellum</keyword>
<keyword evidence="9" id="KW-0449">Lipoprotein</keyword>
<name>A0A916UXC9_9BURK</name>
<dbReference type="GO" id="GO:0009279">
    <property type="term" value="C:cell outer membrane"/>
    <property type="evidence" value="ECO:0007669"/>
    <property type="project" value="UniProtKB-SubCell"/>
</dbReference>
<reference evidence="11" key="1">
    <citation type="journal article" date="2014" name="Int. J. Syst. Evol. Microbiol.">
        <title>Complete genome sequence of Corynebacterium casei LMG S-19264T (=DSM 44701T), isolated from a smear-ripened cheese.</title>
        <authorList>
            <consortium name="US DOE Joint Genome Institute (JGI-PGF)"/>
            <person name="Walter F."/>
            <person name="Albersmeier A."/>
            <person name="Kalinowski J."/>
            <person name="Ruckert C."/>
        </authorList>
    </citation>
    <scope>NUCLEOTIDE SEQUENCE</scope>
    <source>
        <strain evidence="11">CGMCC 1.10998</strain>
    </source>
</reference>
<evidence type="ECO:0000256" key="8">
    <source>
        <dbReference type="ARBA" id="ARBA00023237"/>
    </source>
</evidence>
<dbReference type="PANTHER" id="PTHR34933">
    <property type="entry name" value="FLAGELLAR L-RING PROTEIN"/>
    <property type="match status" value="1"/>
</dbReference>
<keyword evidence="8 9" id="KW-0998">Cell outer membrane</keyword>
<evidence type="ECO:0000256" key="5">
    <source>
        <dbReference type="ARBA" id="ARBA00022729"/>
    </source>
</evidence>
<dbReference type="PROSITE" id="PS51257">
    <property type="entry name" value="PROKAR_LIPOPROTEIN"/>
    <property type="match status" value="1"/>
</dbReference>
<protein>
    <recommendedName>
        <fullName evidence="9">Flagellar L-ring protein</fullName>
    </recommendedName>
    <alternativeName>
        <fullName evidence="9">Basal body L-ring protein</fullName>
    </alternativeName>
</protein>
<dbReference type="GO" id="GO:0003774">
    <property type="term" value="F:cytoskeletal motor activity"/>
    <property type="evidence" value="ECO:0007669"/>
    <property type="project" value="InterPro"/>
</dbReference>
<dbReference type="InterPro" id="IPR000527">
    <property type="entry name" value="Flag_Lring"/>
</dbReference>
<keyword evidence="12" id="KW-1185">Reference proteome</keyword>
<evidence type="ECO:0000256" key="4">
    <source>
        <dbReference type="ARBA" id="ARBA00011439"/>
    </source>
</evidence>
<accession>A0A916UXC9</accession>
<comment type="subunit">
    <text evidence="4 9">The basal body constitutes a major portion of the flagellar organelle and consists of four rings (L,P,S, and M) mounted on a central rod.</text>
</comment>
<feature type="chain" id="PRO_5038008547" description="Flagellar L-ring protein" evidence="10">
    <location>
        <begin position="24"/>
        <end position="227"/>
    </location>
</feature>
<evidence type="ECO:0000256" key="3">
    <source>
        <dbReference type="ARBA" id="ARBA00006929"/>
    </source>
</evidence>
<feature type="signal peptide" evidence="10">
    <location>
        <begin position="1"/>
        <end position="23"/>
    </location>
</feature>
<dbReference type="PRINTS" id="PR01008">
    <property type="entry name" value="FLGLRINGFLGH"/>
</dbReference>
<keyword evidence="5 9" id="KW-0732">Signal</keyword>
<dbReference type="EMBL" id="BMED01000005">
    <property type="protein sequence ID" value="GGC92384.1"/>
    <property type="molecule type" value="Genomic_DNA"/>
</dbReference>
<evidence type="ECO:0000256" key="6">
    <source>
        <dbReference type="ARBA" id="ARBA00023136"/>
    </source>
</evidence>
<comment type="function">
    <text evidence="1 9">Assembles around the rod to form the L-ring and probably protects the motor/basal body from shearing forces during rotation.</text>
</comment>
<sequence>MKSSAFFSATAAMAVLVSMALSACSTIPEPIVQRPMTATPATALPQRDMNGAIFQNSTYRPLFEDSRARLVGDTLTISISENTSAGKTAASSGSKTGSVSIATPSLLGLPSSITSRANASSSGSNSYSDKGAQTSSNTFTGVIAVTVIDVLSNGNLLVSGEKQLGFDKGAEYVRFSGIVNPRTIAAGNLVASTQVADARFEYRSTTRVDKAEINSMLNRFFLSFVPL</sequence>
<dbReference type="RefSeq" id="WP_188568327.1">
    <property type="nucleotide sequence ID" value="NZ_BMED01000005.1"/>
</dbReference>
<dbReference type="PANTHER" id="PTHR34933:SF3">
    <property type="entry name" value="FLAGELLAR L-RING PROTEIN"/>
    <property type="match status" value="1"/>
</dbReference>
<organism evidence="11 12">
    <name type="scientific">Undibacterium terreum</name>
    <dbReference type="NCBI Taxonomy" id="1224302"/>
    <lineage>
        <taxon>Bacteria</taxon>
        <taxon>Pseudomonadati</taxon>
        <taxon>Pseudomonadota</taxon>
        <taxon>Betaproteobacteria</taxon>
        <taxon>Burkholderiales</taxon>
        <taxon>Oxalobacteraceae</taxon>
        <taxon>Undibacterium</taxon>
    </lineage>
</organism>
<comment type="caution">
    <text evidence="11">The sequence shown here is derived from an EMBL/GenBank/DDBJ whole genome shotgun (WGS) entry which is preliminary data.</text>
</comment>
<dbReference type="HAMAP" id="MF_00415">
    <property type="entry name" value="FlgH"/>
    <property type="match status" value="1"/>
</dbReference>
<dbReference type="GO" id="GO:0071973">
    <property type="term" value="P:bacterial-type flagellum-dependent cell motility"/>
    <property type="evidence" value="ECO:0007669"/>
    <property type="project" value="InterPro"/>
</dbReference>